<evidence type="ECO:0000256" key="1">
    <source>
        <dbReference type="ARBA" id="ARBA00000085"/>
    </source>
</evidence>
<keyword evidence="6 11" id="KW-0812">Transmembrane</keyword>
<dbReference type="Gene3D" id="1.10.287.130">
    <property type="match status" value="1"/>
</dbReference>
<feature type="transmembrane region" description="Helical" evidence="11">
    <location>
        <begin position="32"/>
        <end position="50"/>
    </location>
</feature>
<evidence type="ECO:0000313" key="14">
    <source>
        <dbReference type="EMBL" id="SFR18693.1"/>
    </source>
</evidence>
<dbReference type="PROSITE" id="PS50109">
    <property type="entry name" value="HIS_KIN"/>
    <property type="match status" value="1"/>
</dbReference>
<feature type="transmembrane region" description="Helical" evidence="11">
    <location>
        <begin position="203"/>
        <end position="227"/>
    </location>
</feature>
<dbReference type="RefSeq" id="WP_092082319.1">
    <property type="nucleotide sequence ID" value="NZ_FOYI01000014.1"/>
</dbReference>
<dbReference type="Gene3D" id="6.10.340.10">
    <property type="match status" value="1"/>
</dbReference>
<dbReference type="InterPro" id="IPR025908">
    <property type="entry name" value="Sensor_TM1"/>
</dbReference>
<dbReference type="GO" id="GO:0000155">
    <property type="term" value="F:phosphorelay sensor kinase activity"/>
    <property type="evidence" value="ECO:0007669"/>
    <property type="project" value="InterPro"/>
</dbReference>
<dbReference type="STRING" id="871652.SAMN04515673_11463"/>
<keyword evidence="8 11" id="KW-1133">Transmembrane helix</keyword>
<gene>
    <name evidence="14" type="ORF">SAMN04515673_11463</name>
</gene>
<dbReference type="AlphaFoldDB" id="A0A1I6ELP0"/>
<evidence type="ECO:0000259" key="13">
    <source>
        <dbReference type="PROSITE" id="PS50885"/>
    </source>
</evidence>
<evidence type="ECO:0000256" key="4">
    <source>
        <dbReference type="ARBA" id="ARBA00022553"/>
    </source>
</evidence>
<name>A0A1I6ELP0_9RHOB</name>
<dbReference type="EC" id="2.7.13.3" evidence="3"/>
<evidence type="ECO:0000313" key="15">
    <source>
        <dbReference type="Proteomes" id="UP000199302"/>
    </source>
</evidence>
<organism evidence="14 15">
    <name type="scientific">Poseidonocella sedimentorum</name>
    <dbReference type="NCBI Taxonomy" id="871652"/>
    <lineage>
        <taxon>Bacteria</taxon>
        <taxon>Pseudomonadati</taxon>
        <taxon>Pseudomonadota</taxon>
        <taxon>Alphaproteobacteria</taxon>
        <taxon>Rhodobacterales</taxon>
        <taxon>Roseobacteraceae</taxon>
        <taxon>Poseidonocella</taxon>
    </lineage>
</organism>
<dbReference type="Gene3D" id="3.30.565.10">
    <property type="entry name" value="Histidine kinase-like ATPase, C-terminal domain"/>
    <property type="match status" value="1"/>
</dbReference>
<dbReference type="InterPro" id="IPR036890">
    <property type="entry name" value="HATPase_C_sf"/>
</dbReference>
<keyword evidence="7 14" id="KW-0418">Kinase</keyword>
<dbReference type="Pfam" id="PF13755">
    <property type="entry name" value="Sensor_TM1"/>
    <property type="match status" value="1"/>
</dbReference>
<feature type="domain" description="Histidine kinase" evidence="12">
    <location>
        <begin position="288"/>
        <end position="509"/>
    </location>
</feature>
<dbReference type="InterPro" id="IPR003660">
    <property type="entry name" value="HAMP_dom"/>
</dbReference>
<dbReference type="SUPFAM" id="SSF55874">
    <property type="entry name" value="ATPase domain of HSP90 chaperone/DNA topoisomerase II/histidine kinase"/>
    <property type="match status" value="1"/>
</dbReference>
<dbReference type="OrthoDB" id="9805942at2"/>
<dbReference type="InterPro" id="IPR050428">
    <property type="entry name" value="TCS_sensor_his_kinase"/>
</dbReference>
<dbReference type="InterPro" id="IPR005467">
    <property type="entry name" value="His_kinase_dom"/>
</dbReference>
<dbReference type="SUPFAM" id="SSF47384">
    <property type="entry name" value="Homodimeric domain of signal transducing histidine kinase"/>
    <property type="match status" value="1"/>
</dbReference>
<proteinExistence type="predicted"/>
<evidence type="ECO:0000256" key="8">
    <source>
        <dbReference type="ARBA" id="ARBA00022989"/>
    </source>
</evidence>
<keyword evidence="15" id="KW-1185">Reference proteome</keyword>
<evidence type="ECO:0000256" key="7">
    <source>
        <dbReference type="ARBA" id="ARBA00022777"/>
    </source>
</evidence>
<evidence type="ECO:0000256" key="2">
    <source>
        <dbReference type="ARBA" id="ARBA00004370"/>
    </source>
</evidence>
<keyword evidence="10 11" id="KW-0472">Membrane</keyword>
<protein>
    <recommendedName>
        <fullName evidence="3">histidine kinase</fullName>
        <ecNumber evidence="3">2.7.13.3</ecNumber>
    </recommendedName>
</protein>
<dbReference type="InterPro" id="IPR003594">
    <property type="entry name" value="HATPase_dom"/>
</dbReference>
<sequence>MLTDQLIPEGLGAASAPPERSLWRESPLARRIVLFNLLAILLLVAGVLYVDHASDSLSRQRGRALVTEAGLIAALVDPARLDESTAAPALGAPADALRELALLNGLQVFLFDANAELRLRLGPDDAPDGNPQALAARAARFARNGATARTEVLEVSGDAGARYLMSGAPISDGGEIRGHVVVASARGEIEALAQTDRRRTTKIVVIAVLVSLGLSLALASTIAIPLADLAAAAERGRDENAGNLRAARIRIPDLTDRQDEIGRLSGALSGLVSGLFERIARNEQFASDVSHEIKNPLASLRSAASALRVAKPDQARELIEVIEQDVSRLDRLVSDISNASRLDSEMVREQEAPFDLVDLCAKIGEHMEGLADERGIRLTRDVPPAPLVMHGLEGRLAQVLVNLVSNAVSFCGPGDSVSIVVRRLGNRAVIMVGDTGPGIPEDAIQKIFERFFSSRPAGEFGKNSGLGLAISRQIVEAHGGTIHAENITATVHDPGSAPMGARFVVSLPV</sequence>
<dbReference type="PANTHER" id="PTHR45436:SF5">
    <property type="entry name" value="SENSOR HISTIDINE KINASE TRCS"/>
    <property type="match status" value="1"/>
</dbReference>
<evidence type="ECO:0000256" key="10">
    <source>
        <dbReference type="ARBA" id="ARBA00023136"/>
    </source>
</evidence>
<dbReference type="PROSITE" id="PS50885">
    <property type="entry name" value="HAMP"/>
    <property type="match status" value="1"/>
</dbReference>
<dbReference type="SMART" id="SM00387">
    <property type="entry name" value="HATPase_c"/>
    <property type="match status" value="1"/>
</dbReference>
<dbReference type="InterPro" id="IPR036097">
    <property type="entry name" value="HisK_dim/P_sf"/>
</dbReference>
<accession>A0A1I6ELP0</accession>
<dbReference type="Pfam" id="PF00512">
    <property type="entry name" value="HisKA"/>
    <property type="match status" value="1"/>
</dbReference>
<dbReference type="EMBL" id="FOYI01000014">
    <property type="protein sequence ID" value="SFR18693.1"/>
    <property type="molecule type" value="Genomic_DNA"/>
</dbReference>
<evidence type="ECO:0000256" key="11">
    <source>
        <dbReference type="SAM" id="Phobius"/>
    </source>
</evidence>
<dbReference type="Proteomes" id="UP000199302">
    <property type="component" value="Unassembled WGS sequence"/>
</dbReference>
<dbReference type="PRINTS" id="PR00344">
    <property type="entry name" value="BCTRLSENSOR"/>
</dbReference>
<comment type="catalytic activity">
    <reaction evidence="1">
        <text>ATP + protein L-histidine = ADP + protein N-phospho-L-histidine.</text>
        <dbReference type="EC" id="2.7.13.3"/>
    </reaction>
</comment>
<feature type="domain" description="HAMP" evidence="13">
    <location>
        <begin position="220"/>
        <end position="280"/>
    </location>
</feature>
<reference evidence="14 15" key="1">
    <citation type="submission" date="2016-10" db="EMBL/GenBank/DDBJ databases">
        <authorList>
            <person name="de Groot N.N."/>
        </authorList>
    </citation>
    <scope>NUCLEOTIDE SEQUENCE [LARGE SCALE GENOMIC DNA]</scope>
    <source>
        <strain evidence="15">KMM 9023,NRIC 0796,JCM 17311,KCTC 23692</strain>
    </source>
</reference>
<evidence type="ECO:0000259" key="12">
    <source>
        <dbReference type="PROSITE" id="PS50109"/>
    </source>
</evidence>
<comment type="subcellular location">
    <subcellularLocation>
        <location evidence="2">Membrane</location>
    </subcellularLocation>
</comment>
<dbReference type="SMART" id="SM00388">
    <property type="entry name" value="HisKA"/>
    <property type="match status" value="1"/>
</dbReference>
<dbReference type="PANTHER" id="PTHR45436">
    <property type="entry name" value="SENSOR HISTIDINE KINASE YKOH"/>
    <property type="match status" value="1"/>
</dbReference>
<evidence type="ECO:0000256" key="5">
    <source>
        <dbReference type="ARBA" id="ARBA00022679"/>
    </source>
</evidence>
<keyword evidence="4" id="KW-0597">Phosphoprotein</keyword>
<evidence type="ECO:0000256" key="3">
    <source>
        <dbReference type="ARBA" id="ARBA00012438"/>
    </source>
</evidence>
<keyword evidence="9" id="KW-0902">Two-component regulatory system</keyword>
<keyword evidence="5" id="KW-0808">Transferase</keyword>
<dbReference type="CDD" id="cd00082">
    <property type="entry name" value="HisKA"/>
    <property type="match status" value="1"/>
</dbReference>
<evidence type="ECO:0000256" key="6">
    <source>
        <dbReference type="ARBA" id="ARBA00022692"/>
    </source>
</evidence>
<dbReference type="InterPro" id="IPR003661">
    <property type="entry name" value="HisK_dim/P_dom"/>
</dbReference>
<evidence type="ECO:0000256" key="9">
    <source>
        <dbReference type="ARBA" id="ARBA00023012"/>
    </source>
</evidence>
<dbReference type="InterPro" id="IPR004358">
    <property type="entry name" value="Sig_transdc_His_kin-like_C"/>
</dbReference>
<dbReference type="GO" id="GO:0005886">
    <property type="term" value="C:plasma membrane"/>
    <property type="evidence" value="ECO:0007669"/>
    <property type="project" value="TreeGrafter"/>
</dbReference>
<dbReference type="Pfam" id="PF02518">
    <property type="entry name" value="HATPase_c"/>
    <property type="match status" value="1"/>
</dbReference>